<organism evidence="2 3">
    <name type="scientific">Caenimonas koreensis DSM 17982</name>
    <dbReference type="NCBI Taxonomy" id="1121255"/>
    <lineage>
        <taxon>Bacteria</taxon>
        <taxon>Pseudomonadati</taxon>
        <taxon>Pseudomonadota</taxon>
        <taxon>Betaproteobacteria</taxon>
        <taxon>Burkholderiales</taxon>
        <taxon>Comamonadaceae</taxon>
        <taxon>Caenimonas</taxon>
    </lineage>
</organism>
<dbReference type="Proteomes" id="UP000487350">
    <property type="component" value="Unassembled WGS sequence"/>
</dbReference>
<dbReference type="GO" id="GO:0006281">
    <property type="term" value="P:DNA repair"/>
    <property type="evidence" value="ECO:0007669"/>
    <property type="project" value="TreeGrafter"/>
</dbReference>
<comment type="caution">
    <text evidence="2">The sequence shown here is derived from an EMBL/GenBank/DDBJ whole genome shotgun (WGS) entry which is preliminary data.</text>
</comment>
<dbReference type="RefSeq" id="WP_153584779.1">
    <property type="nucleotide sequence ID" value="NZ_WJBU01000008.1"/>
</dbReference>
<dbReference type="PANTHER" id="PTHR35369">
    <property type="entry name" value="BLR3025 PROTEIN-RELATED"/>
    <property type="match status" value="1"/>
</dbReference>
<evidence type="ECO:0000256" key="1">
    <source>
        <dbReference type="ARBA" id="ARBA00022763"/>
    </source>
</evidence>
<dbReference type="PANTHER" id="PTHR35369:SF2">
    <property type="entry name" value="BLR3025 PROTEIN"/>
    <property type="match status" value="1"/>
</dbReference>
<dbReference type="EMBL" id="WJBU01000008">
    <property type="protein sequence ID" value="MRD47454.1"/>
    <property type="molecule type" value="Genomic_DNA"/>
</dbReference>
<accession>A0A844ATM1</accession>
<dbReference type="OrthoDB" id="625722at2"/>
<keyword evidence="3" id="KW-1185">Reference proteome</keyword>
<protein>
    <submittedName>
        <fullName evidence="2">DNA polymerase Y family protein</fullName>
    </submittedName>
</protein>
<gene>
    <name evidence="2" type="ORF">GHT07_09210</name>
</gene>
<sequence>MYWIALSPTHDDDFTPWGWRALQFTPRVARVDEAILLEASASLKLWGGRKGLRARLLADTGVEPATAPDWAHGKTARTALGLLRLQRRGEAAPAKVPEGLPLDVLTEAVPHVPVLERIGCRTWGDLQALPRPGVARRFGDALLDAIDCAFGAKPEIYPWLQLPEDFDMNVELMSLATTAPELMWSAQRLLTHLQVWLQARNRGVVALELEWTLDLRRLNGVKLPPCEQMVVRTAQPTQDITHLRRLVSEHLSRANLSAPASYLRLRSLETMPFGGISKSLLPEDNVKGERLHQLIERLSVRLGEDNVVVPVPQADHRAEAMQQWKAARHATATPFDAAACDPIYPTWLLREPLRLPVKQHVPHFGGPLRRLTRLHRVETAWWTGDASALRDYFVAKSEAAGFVWIYRERPQQLSDSETSGKDYRWFLQGLYA</sequence>
<evidence type="ECO:0000313" key="3">
    <source>
        <dbReference type="Proteomes" id="UP000487350"/>
    </source>
</evidence>
<proteinExistence type="predicted"/>
<dbReference type="InterPro" id="IPR050356">
    <property type="entry name" value="SulA_CellDiv_inhibitor"/>
</dbReference>
<name>A0A844ATM1_9BURK</name>
<evidence type="ECO:0000313" key="2">
    <source>
        <dbReference type="EMBL" id="MRD47454.1"/>
    </source>
</evidence>
<keyword evidence="1" id="KW-0227">DNA damage</keyword>
<dbReference type="AlphaFoldDB" id="A0A844ATM1"/>
<reference evidence="2 3" key="1">
    <citation type="submission" date="2019-11" db="EMBL/GenBank/DDBJ databases">
        <title>Caenimonas koreensis gen. nov., sp. nov., isolated from activated sludge.</title>
        <authorList>
            <person name="Seung H.R."/>
        </authorList>
    </citation>
    <scope>NUCLEOTIDE SEQUENCE [LARGE SCALE GENOMIC DNA]</scope>
    <source>
        <strain evidence="2 3">EMB320</strain>
    </source>
</reference>